<evidence type="ECO:0000313" key="5">
    <source>
        <dbReference type="WBParaSite" id="ACOC_0000580801-mRNA-1"/>
    </source>
</evidence>
<reference evidence="5" key="1">
    <citation type="submission" date="2016-04" db="UniProtKB">
        <authorList>
            <consortium name="WormBaseParasite"/>
        </authorList>
    </citation>
    <scope>IDENTIFICATION</scope>
</reference>
<dbReference type="AlphaFoldDB" id="A0A158PGY2"/>
<dbReference type="Pfam" id="PF00144">
    <property type="entry name" value="Beta-lactamase"/>
    <property type="match status" value="1"/>
</dbReference>
<name>A0A158PGY2_ANGCS</name>
<keyword evidence="4" id="KW-1185">Reference proteome</keyword>
<organism evidence="5">
    <name type="scientific">Angiostrongylus costaricensis</name>
    <name type="common">Nematode worm</name>
    <dbReference type="NCBI Taxonomy" id="334426"/>
    <lineage>
        <taxon>Eukaryota</taxon>
        <taxon>Metazoa</taxon>
        <taxon>Ecdysozoa</taxon>
        <taxon>Nematoda</taxon>
        <taxon>Chromadorea</taxon>
        <taxon>Rhabditida</taxon>
        <taxon>Rhabditina</taxon>
        <taxon>Rhabditomorpha</taxon>
        <taxon>Strongyloidea</taxon>
        <taxon>Metastrongylidae</taxon>
        <taxon>Angiostrongylus</taxon>
    </lineage>
</organism>
<dbReference type="InterPro" id="IPR052907">
    <property type="entry name" value="Beta-lactamase/esterase"/>
</dbReference>
<dbReference type="EMBL" id="UYYA01003895">
    <property type="protein sequence ID" value="VDM57394.1"/>
    <property type="molecule type" value="Genomic_DNA"/>
</dbReference>
<evidence type="ECO:0000256" key="1">
    <source>
        <dbReference type="SAM" id="Phobius"/>
    </source>
</evidence>
<dbReference type="Proteomes" id="UP000267027">
    <property type="component" value="Unassembled WGS sequence"/>
</dbReference>
<dbReference type="OrthoDB" id="5946976at2759"/>
<dbReference type="WBParaSite" id="ACOC_0000580801-mRNA-1">
    <property type="protein sequence ID" value="ACOC_0000580801-mRNA-1"/>
    <property type="gene ID" value="ACOC_0000580801"/>
</dbReference>
<dbReference type="OMA" id="IVAHIVI"/>
<keyword evidence="1" id="KW-1133">Transmembrane helix</keyword>
<dbReference type="GO" id="GO:0003676">
    <property type="term" value="F:nucleic acid binding"/>
    <property type="evidence" value="ECO:0007669"/>
    <property type="project" value="InterPro"/>
</dbReference>
<dbReference type="InterPro" id="IPR001466">
    <property type="entry name" value="Beta-lactam-related"/>
</dbReference>
<dbReference type="SUPFAM" id="SSF56601">
    <property type="entry name" value="beta-lactamase/transpeptidase-like"/>
    <property type="match status" value="2"/>
</dbReference>
<sequence>MGFLRYTLIFGTFGIVAHIVINVLYTKYPLHFDGEIVEGFDGVRKAFQQNFLDGWEAEGASLAVYVKGQKAVDVWGGYADKHAARKWKQDTLSVVFSCTKAVAAVCIAILADRGQLSYDDLVSKHWPGFAKNGKENITIEWVMSHMSGLPYLDTIITEDMAADHHLMRKVLEEEKPKFTPGISSGYHTLTYGWLVDQIVRHTDDKRRGIGQFLREEVTGPNGIDFHIGLNLSQDYRVARISLPGTMDLISEMWSSTHVLLRFFHFMTSNKNSAFNRAIGNPPWIDLWNKCTANNPEQHAMEQAAAFGIGNARSLGSIFNLVSFICENNGEGFEVGVTILTHKSKTSARKTFEAFWINSKNLKMDCKEECLVITQEMESLKTVLTCLAAEVFLVQELVEFVEEWVFGWLEDWRLVTGQLVSEKMLSFLEKPVVNETDYVVNAQMAKGHGFFYAPIEREEDSRLVHHSGHGCQQVTFDIHRQVVIAYVTNALKMGHFDNCRNYWRIHKTVYDVLEKSSK</sequence>
<evidence type="ECO:0000313" key="4">
    <source>
        <dbReference type="Proteomes" id="UP000267027"/>
    </source>
</evidence>
<feature type="transmembrane region" description="Helical" evidence="1">
    <location>
        <begin position="6"/>
        <end position="25"/>
    </location>
</feature>
<reference evidence="3 4" key="2">
    <citation type="submission" date="2018-11" db="EMBL/GenBank/DDBJ databases">
        <authorList>
            <consortium name="Pathogen Informatics"/>
        </authorList>
    </citation>
    <scope>NUCLEOTIDE SEQUENCE [LARGE SCALE GENOMIC DNA]</scope>
    <source>
        <strain evidence="3 4">Costa Rica</strain>
    </source>
</reference>
<evidence type="ECO:0000259" key="2">
    <source>
        <dbReference type="Pfam" id="PF00144"/>
    </source>
</evidence>
<protein>
    <submittedName>
        <fullName evidence="5">Beta-lactamase domain-containing protein</fullName>
    </submittedName>
</protein>
<gene>
    <name evidence="3" type="ORF">ACOC_LOCUS5809</name>
</gene>
<dbReference type="GO" id="GO:0032259">
    <property type="term" value="P:methylation"/>
    <property type="evidence" value="ECO:0007669"/>
    <property type="project" value="InterPro"/>
</dbReference>
<dbReference type="PROSITE" id="PS00092">
    <property type="entry name" value="N6_MTASE"/>
    <property type="match status" value="1"/>
</dbReference>
<dbReference type="PANTHER" id="PTHR43319:SF2">
    <property type="entry name" value="BETA-LACTAMASE-RELATED DOMAIN-CONTAINING PROTEIN"/>
    <property type="match status" value="1"/>
</dbReference>
<accession>A0A158PGY2</accession>
<keyword evidence="1" id="KW-0472">Membrane</keyword>
<dbReference type="Gene3D" id="3.40.710.10">
    <property type="entry name" value="DD-peptidase/beta-lactamase superfamily"/>
    <property type="match status" value="2"/>
</dbReference>
<proteinExistence type="predicted"/>
<dbReference type="InterPro" id="IPR002052">
    <property type="entry name" value="DNA_methylase_N6_adenine_CS"/>
</dbReference>
<dbReference type="InterPro" id="IPR012338">
    <property type="entry name" value="Beta-lactam/transpept-like"/>
</dbReference>
<keyword evidence="1" id="KW-0812">Transmembrane</keyword>
<evidence type="ECO:0000313" key="3">
    <source>
        <dbReference type="EMBL" id="VDM57394.1"/>
    </source>
</evidence>
<dbReference type="STRING" id="334426.A0A158PGY2"/>
<dbReference type="PANTHER" id="PTHR43319">
    <property type="entry name" value="BETA-LACTAMASE-RELATED"/>
    <property type="match status" value="1"/>
</dbReference>
<dbReference type="GO" id="GO:0008168">
    <property type="term" value="F:methyltransferase activity"/>
    <property type="evidence" value="ECO:0007669"/>
    <property type="project" value="InterPro"/>
</dbReference>
<feature type="domain" description="Beta-lactamase-related" evidence="2">
    <location>
        <begin position="48"/>
        <end position="266"/>
    </location>
</feature>